<evidence type="ECO:0000256" key="7">
    <source>
        <dbReference type="ARBA" id="ARBA00013179"/>
    </source>
</evidence>
<keyword evidence="11" id="KW-0479">Metal-binding</keyword>
<keyword evidence="18" id="KW-0998">Cell outer membrane</keyword>
<gene>
    <name evidence="21" type="ORF">LMG7974_00384</name>
</gene>
<reference evidence="21 22" key="1">
    <citation type="submission" date="2020-11" db="EMBL/GenBank/DDBJ databases">
        <authorList>
            <person name="Peeters C."/>
        </authorList>
    </citation>
    <scope>NUCLEOTIDE SEQUENCE [LARGE SCALE GENOMIC DNA]</scope>
    <source>
        <strain evidence="21 22">LMG 7974</strain>
    </source>
</reference>
<evidence type="ECO:0000256" key="16">
    <source>
        <dbReference type="ARBA" id="ARBA00023098"/>
    </source>
</evidence>
<evidence type="ECO:0000256" key="17">
    <source>
        <dbReference type="ARBA" id="ARBA00023136"/>
    </source>
</evidence>
<dbReference type="PANTHER" id="PTHR40457:SF1">
    <property type="entry name" value="PHOSPHOLIPASE A1"/>
    <property type="match status" value="1"/>
</dbReference>
<name>A0ABM8Q3W9_9BACT</name>
<keyword evidence="15" id="KW-0442">Lipid degradation</keyword>
<dbReference type="InterPro" id="IPR003187">
    <property type="entry name" value="PLipase_A1"/>
</dbReference>
<proteinExistence type="inferred from homology"/>
<comment type="caution">
    <text evidence="21">The sequence shown here is derived from an EMBL/GenBank/DDBJ whole genome shotgun (WGS) entry which is preliminary data.</text>
</comment>
<evidence type="ECO:0000256" key="20">
    <source>
        <dbReference type="SAM" id="SignalP"/>
    </source>
</evidence>
<keyword evidence="9" id="KW-1134">Transmembrane beta strand</keyword>
<evidence type="ECO:0000313" key="22">
    <source>
        <dbReference type="Proteomes" id="UP000789803"/>
    </source>
</evidence>
<keyword evidence="14" id="KW-0106">Calcium</keyword>
<comment type="cofactor">
    <cofactor evidence="3">
        <name>Ca(2+)</name>
        <dbReference type="ChEBI" id="CHEBI:29108"/>
    </cofactor>
</comment>
<organism evidence="21 22">
    <name type="scientific">Campylobacter majalis</name>
    <dbReference type="NCBI Taxonomy" id="2790656"/>
    <lineage>
        <taxon>Bacteria</taxon>
        <taxon>Pseudomonadati</taxon>
        <taxon>Campylobacterota</taxon>
        <taxon>Epsilonproteobacteria</taxon>
        <taxon>Campylobacterales</taxon>
        <taxon>Campylobacteraceae</taxon>
        <taxon>Campylobacter</taxon>
    </lineage>
</organism>
<keyword evidence="10" id="KW-0812">Transmembrane</keyword>
<evidence type="ECO:0000256" key="14">
    <source>
        <dbReference type="ARBA" id="ARBA00022837"/>
    </source>
</evidence>
<evidence type="ECO:0000256" key="1">
    <source>
        <dbReference type="ARBA" id="ARBA00000111"/>
    </source>
</evidence>
<feature type="chain" id="PRO_5046964590" description="Phosphatidylcholine 1-acylhydrolase" evidence="20">
    <location>
        <begin position="27"/>
        <end position="299"/>
    </location>
</feature>
<evidence type="ECO:0000256" key="3">
    <source>
        <dbReference type="ARBA" id="ARBA00001913"/>
    </source>
</evidence>
<feature type="signal peptide" evidence="20">
    <location>
        <begin position="1"/>
        <end position="26"/>
    </location>
</feature>
<protein>
    <recommendedName>
        <fullName evidence="19">Phosphatidylcholine 1-acylhydrolase</fullName>
        <ecNumber evidence="7">3.1.1.32</ecNumber>
        <ecNumber evidence="8">3.1.1.4</ecNumber>
    </recommendedName>
</protein>
<evidence type="ECO:0000256" key="8">
    <source>
        <dbReference type="ARBA" id="ARBA00013278"/>
    </source>
</evidence>
<evidence type="ECO:0000256" key="13">
    <source>
        <dbReference type="ARBA" id="ARBA00022801"/>
    </source>
</evidence>
<evidence type="ECO:0000256" key="5">
    <source>
        <dbReference type="ARBA" id="ARBA00010525"/>
    </source>
</evidence>
<evidence type="ECO:0000256" key="9">
    <source>
        <dbReference type="ARBA" id="ARBA00022452"/>
    </source>
</evidence>
<evidence type="ECO:0000256" key="4">
    <source>
        <dbReference type="ARBA" id="ARBA00004571"/>
    </source>
</evidence>
<keyword evidence="17" id="KW-0472">Membrane</keyword>
<dbReference type="EC" id="3.1.1.32" evidence="7"/>
<sequence>MKVHWMKIFKLLVVLIAILNAKTANEYYQKALEYEKNGDSINAMKFYRLAYENKIEKIEQKPQQITASSELNFYGIKPYKTNYLMPVSYTKNVANNRKNFETQFQISALKPLFYNYFGFNESLNIAYTQTSWWQTSANSMPFRESNYQPEIFAQIDIKNSIFNYVKVGYLHESNGKDGMDSRSWDRAYIQTKLGPNSLKITPRLWKTIGNKNENKDITKYAGHGDISIEYKHNNHIFTTMLKSNFHLSKSNKTSLQFTWHFPLFNEIYGYLHYYNGYGENLLDYDKHTNKIGIGLSILK</sequence>
<evidence type="ECO:0000256" key="11">
    <source>
        <dbReference type="ARBA" id="ARBA00022723"/>
    </source>
</evidence>
<comment type="catalytic activity">
    <reaction evidence="1">
        <text>a 1,2-diacyl-sn-glycero-3-phosphocholine + H2O = a 2-acyl-sn-glycero-3-phosphocholine + a fatty acid + H(+)</text>
        <dbReference type="Rhea" id="RHEA:18689"/>
        <dbReference type="ChEBI" id="CHEBI:15377"/>
        <dbReference type="ChEBI" id="CHEBI:15378"/>
        <dbReference type="ChEBI" id="CHEBI:28868"/>
        <dbReference type="ChEBI" id="CHEBI:57643"/>
        <dbReference type="ChEBI" id="CHEBI:57875"/>
        <dbReference type="EC" id="3.1.1.32"/>
    </reaction>
</comment>
<dbReference type="InterPro" id="IPR036541">
    <property type="entry name" value="PLipase_A1_sf"/>
</dbReference>
<dbReference type="Proteomes" id="UP000789803">
    <property type="component" value="Unassembled WGS sequence"/>
</dbReference>
<dbReference type="PRINTS" id="PR01486">
    <property type="entry name" value="PHPHLIPASEA1"/>
</dbReference>
<accession>A0ABM8Q3W9</accession>
<evidence type="ECO:0000256" key="2">
    <source>
        <dbReference type="ARBA" id="ARBA00001604"/>
    </source>
</evidence>
<dbReference type="EMBL" id="CAJHOF010000003">
    <property type="protein sequence ID" value="CAD7287505.1"/>
    <property type="molecule type" value="Genomic_DNA"/>
</dbReference>
<keyword evidence="13" id="KW-0378">Hydrolase</keyword>
<comment type="subunit">
    <text evidence="6">Homodimer; dimerization is reversible, and the dimeric form is the active one.</text>
</comment>
<dbReference type="Pfam" id="PF02253">
    <property type="entry name" value="PLA1"/>
    <property type="match status" value="1"/>
</dbReference>
<comment type="subcellular location">
    <subcellularLocation>
        <location evidence="4">Cell outer membrane</location>
        <topology evidence="4">Multi-pass membrane protein</topology>
    </subcellularLocation>
</comment>
<dbReference type="EC" id="3.1.1.4" evidence="8"/>
<dbReference type="Gene3D" id="2.40.230.10">
    <property type="entry name" value="Phospholipase A1"/>
    <property type="match status" value="1"/>
</dbReference>
<dbReference type="SUPFAM" id="SSF56931">
    <property type="entry name" value="Outer membrane phospholipase A (OMPLA)"/>
    <property type="match status" value="1"/>
</dbReference>
<comment type="similarity">
    <text evidence="5">Belongs to the phospholipase A1 family.</text>
</comment>
<evidence type="ECO:0000256" key="6">
    <source>
        <dbReference type="ARBA" id="ARBA00011702"/>
    </source>
</evidence>
<comment type="catalytic activity">
    <reaction evidence="2">
        <text>a 1,2-diacyl-sn-glycero-3-phosphocholine + H2O = a 1-acyl-sn-glycero-3-phosphocholine + a fatty acid + H(+)</text>
        <dbReference type="Rhea" id="RHEA:15801"/>
        <dbReference type="ChEBI" id="CHEBI:15377"/>
        <dbReference type="ChEBI" id="CHEBI:15378"/>
        <dbReference type="ChEBI" id="CHEBI:28868"/>
        <dbReference type="ChEBI" id="CHEBI:57643"/>
        <dbReference type="ChEBI" id="CHEBI:58168"/>
        <dbReference type="EC" id="3.1.1.4"/>
    </reaction>
</comment>
<keyword evidence="16" id="KW-0443">Lipid metabolism</keyword>
<evidence type="ECO:0000256" key="15">
    <source>
        <dbReference type="ARBA" id="ARBA00022963"/>
    </source>
</evidence>
<evidence type="ECO:0000256" key="19">
    <source>
        <dbReference type="ARBA" id="ARBA00032375"/>
    </source>
</evidence>
<evidence type="ECO:0000256" key="12">
    <source>
        <dbReference type="ARBA" id="ARBA00022729"/>
    </source>
</evidence>
<keyword evidence="22" id="KW-1185">Reference proteome</keyword>
<evidence type="ECO:0000313" key="21">
    <source>
        <dbReference type="EMBL" id="CAD7287505.1"/>
    </source>
</evidence>
<evidence type="ECO:0000256" key="10">
    <source>
        <dbReference type="ARBA" id="ARBA00022692"/>
    </source>
</evidence>
<evidence type="ECO:0000256" key="18">
    <source>
        <dbReference type="ARBA" id="ARBA00023237"/>
    </source>
</evidence>
<keyword evidence="12 20" id="KW-0732">Signal</keyword>
<dbReference type="PANTHER" id="PTHR40457">
    <property type="entry name" value="PHOSPHOLIPASE A1"/>
    <property type="match status" value="1"/>
</dbReference>